<dbReference type="PROSITE" id="PS50800">
    <property type="entry name" value="SAP"/>
    <property type="match status" value="1"/>
</dbReference>
<evidence type="ECO:0000256" key="2">
    <source>
        <dbReference type="SAM" id="MobiDB-lite"/>
    </source>
</evidence>
<feature type="region of interest" description="Disordered" evidence="2">
    <location>
        <begin position="42"/>
        <end position="65"/>
    </location>
</feature>
<evidence type="ECO:0000313" key="5">
    <source>
        <dbReference type="EMBL" id="KAK3886007.1"/>
    </source>
</evidence>
<organism evidence="5 6">
    <name type="scientific">Petrolisthes cinctipes</name>
    <name type="common">Flat porcelain crab</name>
    <dbReference type="NCBI Taxonomy" id="88211"/>
    <lineage>
        <taxon>Eukaryota</taxon>
        <taxon>Metazoa</taxon>
        <taxon>Ecdysozoa</taxon>
        <taxon>Arthropoda</taxon>
        <taxon>Crustacea</taxon>
        <taxon>Multicrustacea</taxon>
        <taxon>Malacostraca</taxon>
        <taxon>Eumalacostraca</taxon>
        <taxon>Eucarida</taxon>
        <taxon>Decapoda</taxon>
        <taxon>Pleocyemata</taxon>
        <taxon>Anomura</taxon>
        <taxon>Galatheoidea</taxon>
        <taxon>Porcellanidae</taxon>
        <taxon>Petrolisthes</taxon>
    </lineage>
</organism>
<comment type="caution">
    <text evidence="5">The sequence shown here is derived from an EMBL/GenBank/DDBJ whole genome shotgun (WGS) entry which is preliminary data.</text>
</comment>
<dbReference type="Pfam" id="PF03564">
    <property type="entry name" value="DUF1759"/>
    <property type="match status" value="1"/>
</dbReference>
<keyword evidence="6" id="KW-1185">Reference proteome</keyword>
<dbReference type="EMBL" id="JAWQEG010000740">
    <property type="protein sequence ID" value="KAK3886007.1"/>
    <property type="molecule type" value="Genomic_DNA"/>
</dbReference>
<dbReference type="PROSITE" id="PS50158">
    <property type="entry name" value="ZF_CCHC"/>
    <property type="match status" value="1"/>
</dbReference>
<protein>
    <recommendedName>
        <fullName evidence="7">CCHC-type domain-containing protein</fullName>
    </recommendedName>
</protein>
<dbReference type="GO" id="GO:0008270">
    <property type="term" value="F:zinc ion binding"/>
    <property type="evidence" value="ECO:0007669"/>
    <property type="project" value="UniProtKB-KW"/>
</dbReference>
<feature type="region of interest" description="Disordered" evidence="2">
    <location>
        <begin position="446"/>
        <end position="466"/>
    </location>
</feature>
<evidence type="ECO:0000259" key="4">
    <source>
        <dbReference type="PROSITE" id="PS50800"/>
    </source>
</evidence>
<reference evidence="5" key="1">
    <citation type="submission" date="2023-10" db="EMBL/GenBank/DDBJ databases">
        <title>Genome assemblies of two species of porcelain crab, Petrolisthes cinctipes and Petrolisthes manimaculis (Anomura: Porcellanidae).</title>
        <authorList>
            <person name="Angst P."/>
        </authorList>
    </citation>
    <scope>NUCLEOTIDE SEQUENCE</scope>
    <source>
        <strain evidence="5">PB745_01</strain>
        <tissue evidence="5">Gill</tissue>
    </source>
</reference>
<dbReference type="InterPro" id="IPR003034">
    <property type="entry name" value="SAP_dom"/>
</dbReference>
<dbReference type="Gene3D" id="1.10.720.30">
    <property type="entry name" value="SAP domain"/>
    <property type="match status" value="1"/>
</dbReference>
<evidence type="ECO:0008006" key="7">
    <source>
        <dbReference type="Google" id="ProtNLM"/>
    </source>
</evidence>
<evidence type="ECO:0000259" key="3">
    <source>
        <dbReference type="PROSITE" id="PS50158"/>
    </source>
</evidence>
<dbReference type="InterPro" id="IPR001878">
    <property type="entry name" value="Znf_CCHC"/>
</dbReference>
<evidence type="ECO:0000313" key="6">
    <source>
        <dbReference type="Proteomes" id="UP001286313"/>
    </source>
</evidence>
<dbReference type="GO" id="GO:0003676">
    <property type="term" value="F:nucleic acid binding"/>
    <property type="evidence" value="ECO:0007669"/>
    <property type="project" value="InterPro"/>
</dbReference>
<evidence type="ECO:0000256" key="1">
    <source>
        <dbReference type="PROSITE-ProRule" id="PRU00047"/>
    </source>
</evidence>
<dbReference type="InterPro" id="IPR036361">
    <property type="entry name" value="SAP_dom_sf"/>
</dbReference>
<dbReference type="AlphaFoldDB" id="A0AAE1G6P6"/>
<keyword evidence="1" id="KW-0863">Zinc-finger</keyword>
<dbReference type="PANTHER" id="PTHR47331">
    <property type="entry name" value="PHD-TYPE DOMAIN-CONTAINING PROTEIN"/>
    <property type="match status" value="1"/>
</dbReference>
<feature type="compositionally biased region" description="Basic and acidic residues" evidence="2">
    <location>
        <begin position="455"/>
        <end position="466"/>
    </location>
</feature>
<proteinExistence type="predicted"/>
<feature type="domain" description="SAP" evidence="4">
    <location>
        <begin position="1"/>
        <end position="35"/>
    </location>
</feature>
<name>A0AAE1G6P6_PETCI</name>
<dbReference type="InterPro" id="IPR005312">
    <property type="entry name" value="DUF1759"/>
</dbReference>
<dbReference type="SMART" id="SM00513">
    <property type="entry name" value="SAP"/>
    <property type="match status" value="1"/>
</dbReference>
<dbReference type="Pfam" id="PF02037">
    <property type="entry name" value="SAP"/>
    <property type="match status" value="1"/>
</dbReference>
<accession>A0AAE1G6P6</accession>
<dbReference type="SUPFAM" id="SSF68906">
    <property type="entry name" value="SAP domain"/>
    <property type="match status" value="1"/>
</dbReference>
<keyword evidence="1" id="KW-0479">Metal-binding</keyword>
<dbReference type="Proteomes" id="UP001286313">
    <property type="component" value="Unassembled WGS sequence"/>
</dbReference>
<gene>
    <name evidence="5" type="ORF">Pcinc_009833</name>
</gene>
<sequence>MNKLTVVDLKAELGKRGLDTRGTRASLMDCLRIVMESEGVDPNVSFSGNDEQAIRPEDSVSQTSRHCSRSVGSLLSFSSSVRVTWAMEAARKAGLLAKAEILKKSQEKEQEELIFRQEKEQSLVQSEIEESRAREEVLAKVDSEVGRSRISFGRISPHPSNLNIDADIFQPRFDVHQELNTSEPSVVSRHLVNVSRTPLPSAPPTVPPPSMLHPSMSVGQASTPHPNVISASGLCSNRPQRKYEENKLMDTLISYNLKCLMPKAEVQKFNGDVTQYRSFIRSFESIISSRLTDEEERLFYLEQYTSGQPRDIVQACLHMPPGTGYQEARRLLQRKYGDQERITTAYIDKILNWQILKVDDVEGMEKFSVMLISCKNAMTGISQRGREIEHPKTMRKIIEKLTEFMQDRWRRIADNIAEKDYRSVAFSDLVDFVEKESRILSNPLFGRHLTRPQPRKTEEKTKPLPKRERTEVRVNYNTVADKLEKSPVKCFFCSENHYLDEYSSLKRKTEKERKEFIVKSGLCFGCLRRGHFSKDCKRRRTCRICKGAHPTVLHRNPIANVKDQGTRGVSQEKDVDSENAVKVNIKMLTDEDRKPNMRMSIIPVKDDIMMESLIVTGMEICDPDENNIICLPPIYTLGKIPVSQGDIPRNDDFRSWPHLQCIDLPAFNVGIGLMIGNNVPQAMEPWELINSQEEGGPFALRTKLGWIVYGPTEDLKKTQMRVNRIKVDDINLDQMLVNMYNQEFQDLHSSKRGLSEEDRLWLKKTEETCVTTDSSHYELALPFRQDEPFLPNNKASALKRLESLKRKFLKNRLL</sequence>
<keyword evidence="1" id="KW-0862">Zinc</keyword>
<feature type="domain" description="CCHC-type" evidence="3">
    <location>
        <begin position="523"/>
        <end position="538"/>
    </location>
</feature>